<dbReference type="EMBL" id="FOXH01000005">
    <property type="protein sequence ID" value="SFP76765.1"/>
    <property type="molecule type" value="Genomic_DNA"/>
</dbReference>
<accession>A0A1I5T140</accession>
<dbReference type="Proteomes" id="UP000199306">
    <property type="component" value="Unassembled WGS sequence"/>
</dbReference>
<dbReference type="RefSeq" id="WP_092016934.1">
    <property type="nucleotide sequence ID" value="NZ_FOXH01000005.1"/>
</dbReference>
<protein>
    <submittedName>
        <fullName evidence="1">Uncharacterized protein</fullName>
    </submittedName>
</protein>
<proteinExistence type="predicted"/>
<dbReference type="OrthoDB" id="9804686at2"/>
<reference evidence="1 2" key="1">
    <citation type="submission" date="2016-10" db="EMBL/GenBank/DDBJ databases">
        <authorList>
            <person name="de Groot N.N."/>
        </authorList>
    </citation>
    <scope>NUCLEOTIDE SEQUENCE [LARGE SCALE GENOMIC DNA]</scope>
    <source>
        <strain evidence="2">E92,LMG 26720,CCM 7988</strain>
    </source>
</reference>
<name>A0A1I5T140_9BACT</name>
<dbReference type="STRING" id="1079859.SAMN04515674_105319"/>
<organism evidence="1 2">
    <name type="scientific">Pseudarcicella hirudinis</name>
    <dbReference type="NCBI Taxonomy" id="1079859"/>
    <lineage>
        <taxon>Bacteria</taxon>
        <taxon>Pseudomonadati</taxon>
        <taxon>Bacteroidota</taxon>
        <taxon>Cytophagia</taxon>
        <taxon>Cytophagales</taxon>
        <taxon>Flectobacillaceae</taxon>
        <taxon>Pseudarcicella</taxon>
    </lineage>
</organism>
<evidence type="ECO:0000313" key="2">
    <source>
        <dbReference type="Proteomes" id="UP000199306"/>
    </source>
</evidence>
<keyword evidence="2" id="KW-1185">Reference proteome</keyword>
<sequence length="1349" mass="143536">MASNIKIKQGGGYAIEPGTLEFILKPDTNGSTLPSDSEVPIINTDTITSVAPGRYYIFWRNAVPDAFGQKSWSTNQMDWVWIRPTSPPDVVVHISWTVAQGPQGIQGIQGLSTYQLAVQEGYSGTQSQWLSEQEASRLDALNSKNVATTKASEASASAVVASGAATTATTKATSASISEANAHTSEVNAAASLAALNNSALFIGSWDANVNNPGLGNSGWPSAGRYYIVSVAGTQNITGSSISFLVNDWVVSNGSGWFRIPFDTSNLDVKYNIWDTITATSTGQNSNGGVYNATTNTLTVPVGQTGIGTYLKKDLTLTSYPQYKTGHRLTFSVIITESVSGLATPSISFNMNKTTTGGSVNNVGTNISSVRINATKVRYSLDYTVTSIDTVLSPFVQIKSGGGTASGTDWVFTWVSISAIDKDLEVEINSHTDKFNSHTSLITTNSADIAALKIAGKVYDSLTVTSVPTTANGGVISGDKITIPVGSTGYTTALQKNMLLTSRTDWSVGSTISFAIIINEYSDNASNGLIAFNLHKKSGSVYDYNKGVNKVTMRLDARTVRLSLDYTIESGVTELDVYLQVSNQVAISGADVVFEWKAFWCLSSTKIVTVNPPTDLLSQINTLVASKDLAIADKLLYFTATPTGYSGQALNGALLSGARLTVPTGQSGNTAYVSYVLPTTAFINIADMVGNSIVIIYKIATSTNLTTIRSVSSGLNVVRSGSTVTGQGTNKTITVLSPNVCLVSVTYTVQAGDTQLTPFIQLPTAAGVASADQYVELQDLFYTMSAPIGFPTLNEYVFSKIVGKISTDLAVVTSQVGAIASVTVTKTVKPDGTGDYLSPKLAMDAITDSSITKRYEIIVYPGTYTEVEWTVKPYCYIIGTNRSACWLKGELPDSATDAQISGTSTVWLKKTGELRNLTITIKNGRYAIHQEDSGNNAGENHVIFNCHVEHYSNQGVIDYRVANSIAPGAPWSSTRPIGFGAASGLTTKTDNCNLVSPIEAWYVHNNADFTKPNINIVSNNRLSRSDFGRTLVTQSLGSGQADVVLVSGLQFSPGFIQHDDSPWISQSPINQVANHAEYRTTFSECSVIGYQDNTRGRALRITSNSTGSVSKIVVGGTALNQILGTNYLTKDGGGGLKGCIIGYWDISGILVGLSNNITVNNTLGRRLGDCSSINKTLTINVDGGATLTVTFNKDYTAMTNSAVIAEINTVLGSSAIADEYNPALDYYPVQIEKELQLINNGTTYIPRFSAVCYNGSAFTIRNTISTDSNSAFLGISLDNILPGKKGRVLIQGIMRYSQMQGLTGLSSGTIVYGSQISLHASAVGSFEVSSAKQIGKGIATDWTYFKSNA</sequence>
<gene>
    <name evidence="1" type="ORF">SAMN04515674_105319</name>
</gene>
<evidence type="ECO:0000313" key="1">
    <source>
        <dbReference type="EMBL" id="SFP76765.1"/>
    </source>
</evidence>